<keyword evidence="5" id="KW-0690">Ribosome biogenesis</keyword>
<accession>A0A2J9PLZ2</accession>
<dbReference type="Pfam" id="PF00636">
    <property type="entry name" value="Ribonuclease_3"/>
    <property type="match status" value="1"/>
</dbReference>
<reference evidence="8" key="1">
    <citation type="submission" date="2017-12" db="EMBL/GenBank/DDBJ databases">
        <title>FDA dAtabase for Regulatory Grade micrObial Sequences (FDA-ARGOS): Supporting development and validation of Infectious Disease Dx tests.</title>
        <authorList>
            <person name="Hoffmann M."/>
            <person name="Allard M."/>
            <person name="Evans P."/>
            <person name="Brown E."/>
            <person name="Tallon L."/>
            <person name="Sadzewicz L."/>
            <person name="Sengamalay N."/>
            <person name="Ott S."/>
            <person name="Godinez A."/>
            <person name="Nagaraj S."/>
            <person name="Vavikolanu K."/>
            <person name="Aluvathingal J."/>
            <person name="Nadendla S."/>
            <person name="Sichtig H."/>
        </authorList>
    </citation>
    <scope>NUCLEOTIDE SEQUENCE [LARGE SCALE GENOMIC DNA]</scope>
    <source>
        <strain evidence="8">FDAARGOS_249</strain>
    </source>
</reference>
<dbReference type="GO" id="GO:0006364">
    <property type="term" value="P:rRNA processing"/>
    <property type="evidence" value="ECO:0007669"/>
    <property type="project" value="UniProtKB-UniRule"/>
</dbReference>
<dbReference type="Proteomes" id="UP000192813">
    <property type="component" value="Unassembled WGS sequence"/>
</dbReference>
<comment type="subcellular location">
    <subcellularLocation>
        <location evidence="5">Cytoplasm</location>
    </subcellularLocation>
</comment>
<feature type="active site" evidence="5">
    <location>
        <position position="25"/>
    </location>
</feature>
<dbReference type="EMBL" id="NBTM02000001">
    <property type="protein sequence ID" value="PNL91358.1"/>
    <property type="molecule type" value="Genomic_DNA"/>
</dbReference>
<dbReference type="AlphaFoldDB" id="A0A2J9PLZ2"/>
<keyword evidence="3 5" id="KW-0255">Endonuclease</keyword>
<name>A0A2J9PLZ2_9LACT</name>
<dbReference type="PANTHER" id="PTHR34276:SF1">
    <property type="entry name" value="MINI-RIBONUCLEASE 3"/>
    <property type="match status" value="1"/>
</dbReference>
<dbReference type="SUPFAM" id="SSF69065">
    <property type="entry name" value="RNase III domain-like"/>
    <property type="match status" value="1"/>
</dbReference>
<comment type="cofactor">
    <cofactor evidence="5">
        <name>Mg(2+)</name>
        <dbReference type="ChEBI" id="CHEBI:18420"/>
    </cofactor>
</comment>
<dbReference type="GO" id="GO:0019843">
    <property type="term" value="F:rRNA binding"/>
    <property type="evidence" value="ECO:0007669"/>
    <property type="project" value="UniProtKB-UniRule"/>
</dbReference>
<keyword evidence="5" id="KW-0460">Magnesium</keyword>
<dbReference type="GO" id="GO:0004525">
    <property type="term" value="F:ribonuclease III activity"/>
    <property type="evidence" value="ECO:0007669"/>
    <property type="project" value="InterPro"/>
</dbReference>
<evidence type="ECO:0000256" key="4">
    <source>
        <dbReference type="ARBA" id="ARBA00022801"/>
    </source>
</evidence>
<dbReference type="SMART" id="SM00535">
    <property type="entry name" value="RIBOc"/>
    <property type="match status" value="1"/>
</dbReference>
<keyword evidence="2 5" id="KW-0540">Nuclease</keyword>
<evidence type="ECO:0000259" key="6">
    <source>
        <dbReference type="SMART" id="SM00535"/>
    </source>
</evidence>
<dbReference type="Gene3D" id="1.10.1520.10">
    <property type="entry name" value="Ribonuclease III domain"/>
    <property type="match status" value="1"/>
</dbReference>
<organism evidence="7 8">
    <name type="scientific">Aerococcus viridans</name>
    <dbReference type="NCBI Taxonomy" id="1377"/>
    <lineage>
        <taxon>Bacteria</taxon>
        <taxon>Bacillati</taxon>
        <taxon>Bacillota</taxon>
        <taxon>Bacilli</taxon>
        <taxon>Lactobacillales</taxon>
        <taxon>Aerococcaceae</taxon>
        <taxon>Aerococcus</taxon>
    </lineage>
</organism>
<dbReference type="GO" id="GO:0005737">
    <property type="term" value="C:cytoplasm"/>
    <property type="evidence" value="ECO:0007669"/>
    <property type="project" value="UniProtKB-SubCell"/>
</dbReference>
<sequence length="145" mass="16253">MSENKSLTKNEIKQLSGLTLAYLGDASWEVVVRDHLVQSGLTKPKDLHKAATEFVSAKGQALLIEAMQAEEGFLTEDEMTIFKRGRNAKSHSSAKNADIHTYRIATGFEALMGFAYLNDQNRFKEIAAFCIQYIQHAQKEEQENG</sequence>
<keyword evidence="1 5" id="KW-0698">rRNA processing</keyword>
<dbReference type="PANTHER" id="PTHR34276">
    <property type="entry name" value="MINI-RIBONUCLEASE 3"/>
    <property type="match status" value="1"/>
</dbReference>
<evidence type="ECO:0000256" key="1">
    <source>
        <dbReference type="ARBA" id="ARBA00022552"/>
    </source>
</evidence>
<comment type="subunit">
    <text evidence="5">Homodimer.</text>
</comment>
<keyword evidence="4 5" id="KW-0378">Hydrolase</keyword>
<feature type="domain" description="RNase III" evidence="6">
    <location>
        <begin position="1"/>
        <end position="144"/>
    </location>
</feature>
<dbReference type="InterPro" id="IPR036389">
    <property type="entry name" value="RNase_III_sf"/>
</dbReference>
<evidence type="ECO:0000313" key="8">
    <source>
        <dbReference type="Proteomes" id="UP000192813"/>
    </source>
</evidence>
<keyword evidence="5" id="KW-0699">rRNA-binding</keyword>
<evidence type="ECO:0000313" key="7">
    <source>
        <dbReference type="EMBL" id="PNL91358.1"/>
    </source>
</evidence>
<dbReference type="InterPro" id="IPR008226">
    <property type="entry name" value="Mini3_fam"/>
</dbReference>
<dbReference type="PIRSF" id="PIRSF005520">
    <property type="entry name" value="UCP005520"/>
    <property type="match status" value="1"/>
</dbReference>
<evidence type="ECO:0000256" key="2">
    <source>
        <dbReference type="ARBA" id="ARBA00022722"/>
    </source>
</evidence>
<keyword evidence="5" id="KW-0694">RNA-binding</keyword>
<proteinExistence type="inferred from homology"/>
<comment type="similarity">
    <text evidence="5">Belongs to the MrnC RNase family.</text>
</comment>
<comment type="caution">
    <text evidence="7">The sequence shown here is derived from an EMBL/GenBank/DDBJ whole genome shotgun (WGS) entry which is preliminary data.</text>
</comment>
<keyword evidence="5" id="KW-0963">Cytoplasm</keyword>
<evidence type="ECO:0000256" key="5">
    <source>
        <dbReference type="HAMAP-Rule" id="MF_01468"/>
    </source>
</evidence>
<dbReference type="InterPro" id="IPR000999">
    <property type="entry name" value="RNase_III_dom"/>
</dbReference>
<evidence type="ECO:0000256" key="3">
    <source>
        <dbReference type="ARBA" id="ARBA00022759"/>
    </source>
</evidence>
<dbReference type="HAMAP" id="MF_01468">
    <property type="entry name" value="RNase_Mini_III"/>
    <property type="match status" value="1"/>
</dbReference>
<dbReference type="RefSeq" id="WP_083068283.1">
    <property type="nucleotide sequence ID" value="NZ_JALXKY010000009.1"/>
</dbReference>
<comment type="function">
    <text evidence="5">Involved in correct processing of both the 5' and 3' ends of 23S rRNA precursor. Processes 30S rRNA precursor transcript even in absence of ribonuclease 3 (Rnc); Rnc processes 30S rRNA into smaller rRNA precursors.</text>
</comment>
<protein>
    <recommendedName>
        <fullName evidence="5">Mini-ribonuclease 3</fullName>
        <shortName evidence="5">Mini-3</shortName>
        <shortName evidence="5">Mini-RNase 3</shortName>
        <ecNumber evidence="5">3.1.26.-</ecNumber>
    </recommendedName>
    <alternativeName>
        <fullName evidence="5">Mini-RNase III</fullName>
        <shortName evidence="5">Mini-III</shortName>
    </alternativeName>
</protein>
<gene>
    <name evidence="5" type="primary">mrnC</name>
    <name evidence="7" type="ORF">A6J77_003590</name>
</gene>
<dbReference type="EC" id="3.1.26.-" evidence="5"/>